<name>A0ABY0FMR2_9BACT</name>
<organism evidence="2 3">
    <name type="scientific">Candidatus Nanosyncoccus alces</name>
    <dbReference type="NCBI Taxonomy" id="2171997"/>
    <lineage>
        <taxon>Bacteria</taxon>
        <taxon>Candidatus Saccharimonadota</taxon>
        <taxon>Candidatus Nanosyncoccalia</taxon>
        <taxon>Candidatus Nanosyncoccales</taxon>
        <taxon>Candidatus Nanosyncoccaceae</taxon>
        <taxon>Candidatus Nanosyncoccus</taxon>
    </lineage>
</organism>
<feature type="transmembrane region" description="Helical" evidence="1">
    <location>
        <begin position="6"/>
        <end position="27"/>
    </location>
</feature>
<dbReference type="Proteomes" id="UP001191019">
    <property type="component" value="Unassembled WGS sequence"/>
</dbReference>
<protein>
    <recommendedName>
        <fullName evidence="4">DUF5640 domain-containing protein</fullName>
    </recommendedName>
</protein>
<comment type="caution">
    <text evidence="2">The sequence shown here is derived from an EMBL/GenBank/DDBJ whole genome shotgun (WGS) entry which is preliminary data.</text>
</comment>
<proteinExistence type="predicted"/>
<keyword evidence="1" id="KW-0812">Transmembrane</keyword>
<reference evidence="2 3" key="2">
    <citation type="journal article" date="2020" name="Cell Rep.">
        <title>Acquisition and Adaptation of Ultra-small Parasitic Reduced Genome Bacteria to Mammalian Hosts.</title>
        <authorList>
            <person name="McLean J.S."/>
            <person name="Bor B."/>
            <person name="Kerns K.A."/>
            <person name="Liu Q."/>
            <person name="To T.T."/>
            <person name="Solden L."/>
            <person name="Hendrickson E.L."/>
            <person name="Wrighton K."/>
            <person name="Shi W."/>
            <person name="He X."/>
        </authorList>
    </citation>
    <scope>NUCLEOTIDE SEQUENCE [LARGE SCALE GENOMIC DNA]</scope>
    <source>
        <strain evidence="2 3">TM7_G3_2_Rum_HOT_351B</strain>
    </source>
</reference>
<evidence type="ECO:0000256" key="1">
    <source>
        <dbReference type="SAM" id="Phobius"/>
    </source>
</evidence>
<dbReference type="RefSeq" id="WP_129735284.1">
    <property type="nucleotide sequence ID" value="NZ_PRLM01000006.1"/>
</dbReference>
<reference evidence="2 3" key="1">
    <citation type="journal article" date="2018" name="bioRxiv">
        <title>Evidence of independent acquisition and adaption of ultra-small bacteria to human hosts across the highly diverse yet reduced genomes of the phylum Saccharibacteria.</title>
        <authorList>
            <person name="McLean J.S."/>
            <person name="Bor B."/>
            <person name="To T.T."/>
            <person name="Liu Q."/>
            <person name="Kearns K.A."/>
            <person name="Solden L.M."/>
            <person name="Wrighton K.C."/>
            <person name="He X."/>
            <person name="Shi W."/>
        </authorList>
    </citation>
    <scope>NUCLEOTIDE SEQUENCE [LARGE SCALE GENOMIC DNA]</scope>
    <source>
        <strain evidence="2 3">TM7_G3_2_Rum_HOT_351B</strain>
    </source>
</reference>
<keyword evidence="1" id="KW-1133">Transmembrane helix</keyword>
<keyword evidence="1" id="KW-0472">Membrane</keyword>
<keyword evidence="3" id="KW-1185">Reference proteome</keyword>
<evidence type="ECO:0000313" key="2">
    <source>
        <dbReference type="EMBL" id="RYC74473.1"/>
    </source>
</evidence>
<gene>
    <name evidence="2" type="ORF">G3RUM_00628</name>
</gene>
<sequence length="128" mass="14544">MNKRRVSLIVFIIGIVTLVAGVVFLIVRLNTGPSVQDGEFLVSVGEWQEESEPGVIWNFTEIGKGTLTTNNHTNDYDFSWALEDNKIKIDTEWLYTLSDEFGYELDQNGSVLTITKDDEEIRFIPVNN</sequence>
<evidence type="ECO:0008006" key="4">
    <source>
        <dbReference type="Google" id="ProtNLM"/>
    </source>
</evidence>
<accession>A0ABY0FMR2</accession>
<evidence type="ECO:0000313" key="3">
    <source>
        <dbReference type="Proteomes" id="UP001191019"/>
    </source>
</evidence>
<dbReference type="EMBL" id="PRLM01000006">
    <property type="protein sequence ID" value="RYC74473.1"/>
    <property type="molecule type" value="Genomic_DNA"/>
</dbReference>